<keyword evidence="7" id="KW-1185">Reference proteome</keyword>
<dbReference type="InterPro" id="IPR050668">
    <property type="entry name" value="Cytochrome_b5"/>
</dbReference>
<reference evidence="6 7" key="1">
    <citation type="submission" date="2024-08" db="EMBL/GenBank/DDBJ databases">
        <title>Gnathostoma spinigerum genome.</title>
        <authorList>
            <person name="Gonzalez-Bertolin B."/>
            <person name="Monzon S."/>
            <person name="Zaballos A."/>
            <person name="Jimenez P."/>
            <person name="Dekumyoy P."/>
            <person name="Varona S."/>
            <person name="Cuesta I."/>
            <person name="Sumanam S."/>
            <person name="Adisakwattana P."/>
            <person name="Gasser R.B."/>
            <person name="Hernandez-Gonzalez A."/>
            <person name="Young N.D."/>
            <person name="Perteguer M.J."/>
        </authorList>
    </citation>
    <scope>NUCLEOTIDE SEQUENCE [LARGE SCALE GENOMIC DNA]</scope>
    <source>
        <strain evidence="6">AL3</strain>
        <tissue evidence="6">Liver</tissue>
    </source>
</reference>
<name>A0ABD6E8H7_9BILA</name>
<dbReference type="Pfam" id="PF00173">
    <property type="entry name" value="Cyt-b5"/>
    <property type="match status" value="1"/>
</dbReference>
<comment type="caution">
    <text evidence="6">The sequence shown here is derived from an EMBL/GenBank/DDBJ whole genome shotgun (WGS) entry which is preliminary data.</text>
</comment>
<evidence type="ECO:0000256" key="4">
    <source>
        <dbReference type="ARBA" id="ARBA00038168"/>
    </source>
</evidence>
<evidence type="ECO:0000259" key="5">
    <source>
        <dbReference type="PROSITE" id="PS50255"/>
    </source>
</evidence>
<dbReference type="Gene3D" id="3.10.120.10">
    <property type="entry name" value="Cytochrome b5-like heme/steroid binding domain"/>
    <property type="match status" value="1"/>
</dbReference>
<organism evidence="6 7">
    <name type="scientific">Gnathostoma spinigerum</name>
    <dbReference type="NCBI Taxonomy" id="75299"/>
    <lineage>
        <taxon>Eukaryota</taxon>
        <taxon>Metazoa</taxon>
        <taxon>Ecdysozoa</taxon>
        <taxon>Nematoda</taxon>
        <taxon>Chromadorea</taxon>
        <taxon>Rhabditida</taxon>
        <taxon>Spirurina</taxon>
        <taxon>Gnathostomatomorpha</taxon>
        <taxon>Gnathostomatoidea</taxon>
        <taxon>Gnathostomatidae</taxon>
        <taxon>Gnathostoma</taxon>
    </lineage>
</organism>
<evidence type="ECO:0000256" key="1">
    <source>
        <dbReference type="ARBA" id="ARBA00022617"/>
    </source>
</evidence>
<evidence type="ECO:0000256" key="2">
    <source>
        <dbReference type="ARBA" id="ARBA00022723"/>
    </source>
</evidence>
<comment type="similarity">
    <text evidence="4">Belongs to the cytochrome b5 family.</text>
</comment>
<dbReference type="InterPro" id="IPR036400">
    <property type="entry name" value="Cyt_B5-like_heme/steroid_sf"/>
</dbReference>
<dbReference type="SMART" id="SM01117">
    <property type="entry name" value="Cyt-b5"/>
    <property type="match status" value="1"/>
</dbReference>
<dbReference type="InterPro" id="IPR001199">
    <property type="entry name" value="Cyt_B5-like_heme/steroid-bd"/>
</dbReference>
<evidence type="ECO:0000313" key="6">
    <source>
        <dbReference type="EMBL" id="MFH4975921.1"/>
    </source>
</evidence>
<dbReference type="EMBL" id="JBGFUD010001198">
    <property type="protein sequence ID" value="MFH4975921.1"/>
    <property type="molecule type" value="Genomic_DNA"/>
</dbReference>
<feature type="domain" description="Cytochrome b5 heme-binding" evidence="5">
    <location>
        <begin position="8"/>
        <end position="87"/>
    </location>
</feature>
<accession>A0ABD6E8H7</accession>
<dbReference type="Proteomes" id="UP001608902">
    <property type="component" value="Unassembled WGS sequence"/>
</dbReference>
<evidence type="ECO:0000256" key="3">
    <source>
        <dbReference type="ARBA" id="ARBA00023004"/>
    </source>
</evidence>
<keyword evidence="1" id="KW-0349">Heme</keyword>
<gene>
    <name evidence="6" type="ORF">AB6A40_002630</name>
</gene>
<protein>
    <recommendedName>
        <fullName evidence="5">Cytochrome b5 heme-binding domain-containing protein</fullName>
    </recommendedName>
</protein>
<dbReference type="SUPFAM" id="SSF55856">
    <property type="entry name" value="Cytochrome b5-like heme/steroid binding domain"/>
    <property type="match status" value="1"/>
</dbReference>
<dbReference type="PROSITE" id="PS50255">
    <property type="entry name" value="CYTOCHROME_B5_2"/>
    <property type="match status" value="1"/>
</dbReference>
<dbReference type="AlphaFoldDB" id="A0ABD6E8H7"/>
<keyword evidence="3" id="KW-0408">Iron</keyword>
<dbReference type="PANTHER" id="PTHR19359">
    <property type="entry name" value="CYTOCHROME B5"/>
    <property type="match status" value="1"/>
</dbReference>
<proteinExistence type="inferred from homology"/>
<evidence type="ECO:0000313" key="7">
    <source>
        <dbReference type="Proteomes" id="UP001608902"/>
    </source>
</evidence>
<dbReference type="GO" id="GO:0046872">
    <property type="term" value="F:metal ion binding"/>
    <property type="evidence" value="ECO:0007669"/>
    <property type="project" value="UniProtKB-KW"/>
</dbReference>
<keyword evidence="2" id="KW-0479">Metal-binding</keyword>
<sequence length="88" mass="9987">MGDNQTNSIFYTEDEVLKHNSANDLWIIVSDNVYDMTKYYNEHPGGDAMLRYAGKEATLAVQTNPSHSFAQSFIAKKLDECLIGRVKR</sequence>